<feature type="domain" description="Porphobilinogen deaminase N-terminal" evidence="7">
    <location>
        <begin position="2"/>
        <end position="201"/>
    </location>
</feature>
<comment type="miscellaneous">
    <text evidence="6">The porphobilinogen subunits are added to the dipyrromethane group.</text>
</comment>
<evidence type="ECO:0000256" key="1">
    <source>
        <dbReference type="ARBA" id="ARBA00002869"/>
    </source>
</evidence>
<keyword evidence="3 6" id="KW-0808">Transferase</keyword>
<dbReference type="Pfam" id="PF01379">
    <property type="entry name" value="Porphobil_deam"/>
    <property type="match status" value="1"/>
</dbReference>
<dbReference type="EC" id="2.5.1.61" evidence="6"/>
<dbReference type="CDD" id="cd06578">
    <property type="entry name" value="HemD"/>
    <property type="match status" value="1"/>
</dbReference>
<dbReference type="Pfam" id="PF02602">
    <property type="entry name" value="HEM4"/>
    <property type="match status" value="1"/>
</dbReference>
<sequence>MKLGTRASTLALTQSSWVADRLRSHGHEVEVVTIRTRGDHERGSLTTVSGLGVFAAELRSALLRGEVDLAVHSLKDLPVETVPGLLVAAIPERESPYDALCSRDGLTLKALPAGTRVGTGSPRRVAQLRALRPDLVFVDIRGNIDTRLARVAPGDLDAVVLAAAGLRRLGLAGRITEELPILPAPGQGALAVECRADDDSLIAALEVLDDAGTRLAVAEERAVLAVLGGGCAAPIAALGADGKLLAGVYSADGACDARTEVPLTAGAGERAATRLLEAGAASVTQLNASRASRLAEFHDDADLWPGVRGRKIFLPREPGALSEALASCGLEVTAFPVQTPVALVNEVDLGQAAWSVVTSARTVEILQRLGARLPGRIAAVGKATAAALESAGYAVDLIPAQASGMGLVEEFPEGPGKVVIPGSALSKQDLPDGLQRLGWKVGVFPVYAMEAAEVPAGLVAAWRAGEFSAVVVTAGSVARVIDEHMGWPEKTRVLAIGQPTAKVLNELGVAASVSPAPDADTVARAAVELVGKGNA</sequence>
<dbReference type="PANTHER" id="PTHR11557">
    <property type="entry name" value="PORPHOBILINOGEN DEAMINASE"/>
    <property type="match status" value="1"/>
</dbReference>
<comment type="subunit">
    <text evidence="6">Monomer.</text>
</comment>
<evidence type="ECO:0000256" key="2">
    <source>
        <dbReference type="ARBA" id="ARBA00005638"/>
    </source>
</evidence>
<dbReference type="InterPro" id="IPR036108">
    <property type="entry name" value="4pyrrol_syn_uPrphyn_synt_sf"/>
</dbReference>
<dbReference type="InterPro" id="IPR000860">
    <property type="entry name" value="HemC"/>
</dbReference>
<comment type="cofactor">
    <cofactor evidence="6">
        <name>dipyrromethane</name>
        <dbReference type="ChEBI" id="CHEBI:60342"/>
    </cofactor>
    <text evidence="6">Binds 1 dipyrromethane group covalently.</text>
</comment>
<comment type="function">
    <text evidence="1 6">Tetrapolymerization of the monopyrrole PBG into the hydroxymethylbilane pre-uroporphyrinogen in several discrete steps.</text>
</comment>
<dbReference type="NCBIfam" id="TIGR00212">
    <property type="entry name" value="hemC"/>
    <property type="match status" value="1"/>
</dbReference>
<dbReference type="InterPro" id="IPR022419">
    <property type="entry name" value="Porphobilin_deaminase_cofac_BS"/>
</dbReference>
<dbReference type="SUPFAM" id="SSF69618">
    <property type="entry name" value="HemD-like"/>
    <property type="match status" value="1"/>
</dbReference>
<evidence type="ECO:0000313" key="10">
    <source>
        <dbReference type="Proteomes" id="UP000678513"/>
    </source>
</evidence>
<accession>A0ABX7Y8J5</accession>
<feature type="modified residue" description="S-(dipyrrolylmethanemethyl)cysteine" evidence="6">
    <location>
        <position position="231"/>
    </location>
</feature>
<dbReference type="EMBL" id="CP072384">
    <property type="protein sequence ID" value="QUC09377.1"/>
    <property type="molecule type" value="Genomic_DNA"/>
</dbReference>
<comment type="catalytic activity">
    <reaction evidence="5 6">
        <text>4 porphobilinogen + H2O = hydroxymethylbilane + 4 NH4(+)</text>
        <dbReference type="Rhea" id="RHEA:13185"/>
        <dbReference type="ChEBI" id="CHEBI:15377"/>
        <dbReference type="ChEBI" id="CHEBI:28938"/>
        <dbReference type="ChEBI" id="CHEBI:57845"/>
        <dbReference type="ChEBI" id="CHEBI:58126"/>
        <dbReference type="EC" id="2.5.1.61"/>
    </reaction>
</comment>
<evidence type="ECO:0000259" key="7">
    <source>
        <dbReference type="Pfam" id="PF01379"/>
    </source>
</evidence>
<organism evidence="9 10">
    <name type="scientific">Arachnia rubra</name>
    <dbReference type="NCBI Taxonomy" id="1547448"/>
    <lineage>
        <taxon>Bacteria</taxon>
        <taxon>Bacillati</taxon>
        <taxon>Actinomycetota</taxon>
        <taxon>Actinomycetes</taxon>
        <taxon>Propionibacteriales</taxon>
        <taxon>Propionibacteriaceae</taxon>
        <taxon>Arachnia</taxon>
    </lineage>
</organism>
<dbReference type="InterPro" id="IPR022417">
    <property type="entry name" value="Porphobilin_deaminase_N"/>
</dbReference>
<gene>
    <name evidence="6 9" type="primary">hemC</name>
    <name evidence="9" type="ORF">J5A65_06615</name>
</gene>
<dbReference type="PROSITE" id="PS00533">
    <property type="entry name" value="PORPHOBILINOGEN_DEAM"/>
    <property type="match status" value="1"/>
</dbReference>
<reference evidence="9 10" key="1">
    <citation type="submission" date="2021-03" db="EMBL/GenBank/DDBJ databases">
        <title>Human Oral Microbial Genomes.</title>
        <authorList>
            <person name="Johnston C.D."/>
            <person name="Chen T."/>
            <person name="Dewhirst F.E."/>
        </authorList>
    </citation>
    <scope>NUCLEOTIDE SEQUENCE [LARGE SCALE GENOMIC DNA]</scope>
    <source>
        <strain evidence="9 10">DSMZ 100122</strain>
    </source>
</reference>
<evidence type="ECO:0000256" key="4">
    <source>
        <dbReference type="ARBA" id="ARBA00023244"/>
    </source>
</evidence>
<dbReference type="GO" id="GO:0004418">
    <property type="term" value="F:hydroxymethylbilane synthase activity"/>
    <property type="evidence" value="ECO:0007669"/>
    <property type="project" value="UniProtKB-EC"/>
</dbReference>
<dbReference type="Proteomes" id="UP000678513">
    <property type="component" value="Chromosome"/>
</dbReference>
<feature type="domain" description="Tetrapyrrole biosynthesis uroporphyrinogen III synthase" evidence="8">
    <location>
        <begin position="320"/>
        <end position="520"/>
    </location>
</feature>
<comment type="similarity">
    <text evidence="2 6">Belongs to the HMBS family.</text>
</comment>
<dbReference type="InterPro" id="IPR036803">
    <property type="entry name" value="Porphobilinogen_deaminase_C_sf"/>
</dbReference>
<dbReference type="InterPro" id="IPR003754">
    <property type="entry name" value="4pyrrol_synth_uPrphyn_synth"/>
</dbReference>
<protein>
    <recommendedName>
        <fullName evidence="6">Porphobilinogen deaminase</fullName>
        <shortName evidence="6">PBG</shortName>
        <ecNumber evidence="6">2.5.1.61</ecNumber>
    </recommendedName>
    <alternativeName>
        <fullName evidence="6">Hydroxymethylbilane synthase</fullName>
        <shortName evidence="6">HMBS</shortName>
    </alternativeName>
    <alternativeName>
        <fullName evidence="6">Pre-uroporphyrinogen synthase</fullName>
    </alternativeName>
</protein>
<evidence type="ECO:0000256" key="3">
    <source>
        <dbReference type="ARBA" id="ARBA00022679"/>
    </source>
</evidence>
<name>A0ABX7Y8J5_9ACTN</name>
<dbReference type="Gene3D" id="3.40.50.10090">
    <property type="match status" value="2"/>
</dbReference>
<dbReference type="SUPFAM" id="SSF53850">
    <property type="entry name" value="Periplasmic binding protein-like II"/>
    <property type="match status" value="1"/>
</dbReference>
<evidence type="ECO:0000259" key="8">
    <source>
        <dbReference type="Pfam" id="PF02602"/>
    </source>
</evidence>
<keyword evidence="10" id="KW-1185">Reference proteome</keyword>
<dbReference type="HAMAP" id="MF_00260">
    <property type="entry name" value="Porphobil_deam"/>
    <property type="match status" value="1"/>
</dbReference>
<dbReference type="Gene3D" id="3.30.160.40">
    <property type="entry name" value="Porphobilinogen deaminase, C-terminal domain"/>
    <property type="match status" value="1"/>
</dbReference>
<evidence type="ECO:0000256" key="5">
    <source>
        <dbReference type="ARBA" id="ARBA00048169"/>
    </source>
</evidence>
<dbReference type="PRINTS" id="PR00151">
    <property type="entry name" value="PORPHBDMNASE"/>
</dbReference>
<evidence type="ECO:0000256" key="6">
    <source>
        <dbReference type="HAMAP-Rule" id="MF_00260"/>
    </source>
</evidence>
<proteinExistence type="inferred from homology"/>
<dbReference type="PANTHER" id="PTHR11557:SF0">
    <property type="entry name" value="PORPHOBILINOGEN DEAMINASE"/>
    <property type="match status" value="1"/>
</dbReference>
<dbReference type="SUPFAM" id="SSF54782">
    <property type="entry name" value="Porphobilinogen deaminase (hydroxymethylbilane synthase), C-terminal domain"/>
    <property type="match status" value="1"/>
</dbReference>
<keyword evidence="4 6" id="KW-0627">Porphyrin biosynthesis</keyword>
<evidence type="ECO:0000313" key="9">
    <source>
        <dbReference type="EMBL" id="QUC09377.1"/>
    </source>
</evidence>
<dbReference type="Gene3D" id="3.40.190.10">
    <property type="entry name" value="Periplasmic binding protein-like II"/>
    <property type="match status" value="2"/>
</dbReference>